<keyword evidence="2" id="KW-0238">DNA-binding</keyword>
<dbReference type="InterPro" id="IPR011711">
    <property type="entry name" value="GntR_C"/>
</dbReference>
<dbReference type="SMART" id="SM00345">
    <property type="entry name" value="HTH_GNTR"/>
    <property type="match status" value="1"/>
</dbReference>
<dbReference type="InterPro" id="IPR036388">
    <property type="entry name" value="WH-like_DNA-bd_sf"/>
</dbReference>
<dbReference type="RefSeq" id="WP_174409144.1">
    <property type="nucleotide sequence ID" value="NZ_BLVP01000006.1"/>
</dbReference>
<evidence type="ECO:0000313" key="5">
    <source>
        <dbReference type="EMBL" id="GFM36470.1"/>
    </source>
</evidence>
<keyword evidence="6" id="KW-1185">Reference proteome</keyword>
<dbReference type="Pfam" id="PF00392">
    <property type="entry name" value="GntR"/>
    <property type="match status" value="1"/>
</dbReference>
<dbReference type="AlphaFoldDB" id="A0A7J0BS23"/>
<reference evidence="5 6" key="1">
    <citation type="submission" date="2020-05" db="EMBL/GenBank/DDBJ databases">
        <title>Draft genome sequence of Desulfovibrio psychrotolerans JS1T.</title>
        <authorList>
            <person name="Ueno A."/>
            <person name="Tamazawa S."/>
            <person name="Tamamura S."/>
            <person name="Murakami T."/>
            <person name="Kiyama T."/>
            <person name="Inomata H."/>
            <person name="Amano Y."/>
            <person name="Miyakawa K."/>
            <person name="Tamaki H."/>
            <person name="Naganuma T."/>
            <person name="Kaneko K."/>
        </authorList>
    </citation>
    <scope>NUCLEOTIDE SEQUENCE [LARGE SCALE GENOMIC DNA]</scope>
    <source>
        <strain evidence="5 6">JS1</strain>
    </source>
</reference>
<evidence type="ECO:0000259" key="4">
    <source>
        <dbReference type="PROSITE" id="PS50949"/>
    </source>
</evidence>
<evidence type="ECO:0000256" key="1">
    <source>
        <dbReference type="ARBA" id="ARBA00023015"/>
    </source>
</evidence>
<dbReference type="SUPFAM" id="SSF48008">
    <property type="entry name" value="GntR ligand-binding domain-like"/>
    <property type="match status" value="1"/>
</dbReference>
<name>A0A7J0BS23_9BACT</name>
<gene>
    <name evidence="5" type="ORF">DSM19430T_11540</name>
</gene>
<organism evidence="5 6">
    <name type="scientific">Desulfovibrio psychrotolerans</name>
    <dbReference type="NCBI Taxonomy" id="415242"/>
    <lineage>
        <taxon>Bacteria</taxon>
        <taxon>Pseudomonadati</taxon>
        <taxon>Thermodesulfobacteriota</taxon>
        <taxon>Desulfovibrionia</taxon>
        <taxon>Desulfovibrionales</taxon>
        <taxon>Desulfovibrionaceae</taxon>
        <taxon>Desulfovibrio</taxon>
    </lineage>
</organism>
<dbReference type="Proteomes" id="UP000503820">
    <property type="component" value="Unassembled WGS sequence"/>
</dbReference>
<dbReference type="GO" id="GO:0003700">
    <property type="term" value="F:DNA-binding transcription factor activity"/>
    <property type="evidence" value="ECO:0007669"/>
    <property type="project" value="InterPro"/>
</dbReference>
<evidence type="ECO:0000256" key="2">
    <source>
        <dbReference type="ARBA" id="ARBA00023125"/>
    </source>
</evidence>
<dbReference type="InterPro" id="IPR036390">
    <property type="entry name" value="WH_DNA-bd_sf"/>
</dbReference>
<protein>
    <submittedName>
        <fullName evidence="5">GntR family transcriptional regulator</fullName>
    </submittedName>
</protein>
<dbReference type="EMBL" id="BLVP01000006">
    <property type="protein sequence ID" value="GFM36470.1"/>
    <property type="molecule type" value="Genomic_DNA"/>
</dbReference>
<proteinExistence type="predicted"/>
<dbReference type="Gene3D" id="1.20.120.530">
    <property type="entry name" value="GntR ligand-binding domain-like"/>
    <property type="match status" value="1"/>
</dbReference>
<evidence type="ECO:0000256" key="3">
    <source>
        <dbReference type="ARBA" id="ARBA00023163"/>
    </source>
</evidence>
<dbReference type="PANTHER" id="PTHR43537:SF24">
    <property type="entry name" value="GLUCONATE OPERON TRANSCRIPTIONAL REPRESSOR"/>
    <property type="match status" value="1"/>
</dbReference>
<keyword evidence="1" id="KW-0805">Transcription regulation</keyword>
<comment type="caution">
    <text evidence="5">The sequence shown here is derived from an EMBL/GenBank/DDBJ whole genome shotgun (WGS) entry which is preliminary data.</text>
</comment>
<dbReference type="Pfam" id="PF07729">
    <property type="entry name" value="FCD"/>
    <property type="match status" value="1"/>
</dbReference>
<sequence length="224" mass="24923">MIQKSTYAEQVVAYLKDKILNGDMKPGQRIKESLVAAELEISRAPVREALLQLMREGIVVSRPQVGKSVVSLTAKQILDSYVLGGVLEGFALAQTTHLFTDADYAHLAGIVAKMGEIAAGSRDVSEMTRLDHEFHNSMFAKVDSELLVEFSLRSSRGVTHFLLSHHLKALYPPEAIYQRHKALLDVLKAGDGLTIERYMRDHYRETGELMARYGSDVFTGEDAD</sequence>
<dbReference type="InterPro" id="IPR000524">
    <property type="entry name" value="Tscrpt_reg_HTH_GntR"/>
</dbReference>
<accession>A0A7J0BS23</accession>
<dbReference type="SUPFAM" id="SSF46785">
    <property type="entry name" value="Winged helix' DNA-binding domain"/>
    <property type="match status" value="1"/>
</dbReference>
<evidence type="ECO:0000313" key="6">
    <source>
        <dbReference type="Proteomes" id="UP000503820"/>
    </source>
</evidence>
<dbReference type="CDD" id="cd07377">
    <property type="entry name" value="WHTH_GntR"/>
    <property type="match status" value="1"/>
</dbReference>
<dbReference type="Gene3D" id="1.10.10.10">
    <property type="entry name" value="Winged helix-like DNA-binding domain superfamily/Winged helix DNA-binding domain"/>
    <property type="match status" value="1"/>
</dbReference>
<dbReference type="PROSITE" id="PS50949">
    <property type="entry name" value="HTH_GNTR"/>
    <property type="match status" value="1"/>
</dbReference>
<dbReference type="SMART" id="SM00895">
    <property type="entry name" value="FCD"/>
    <property type="match status" value="1"/>
</dbReference>
<dbReference type="GO" id="GO:0003677">
    <property type="term" value="F:DNA binding"/>
    <property type="evidence" value="ECO:0007669"/>
    <property type="project" value="UniProtKB-KW"/>
</dbReference>
<dbReference type="PANTHER" id="PTHR43537">
    <property type="entry name" value="TRANSCRIPTIONAL REGULATOR, GNTR FAMILY"/>
    <property type="match status" value="1"/>
</dbReference>
<keyword evidence="3" id="KW-0804">Transcription</keyword>
<feature type="domain" description="HTH gntR-type" evidence="4">
    <location>
        <begin position="5"/>
        <end position="72"/>
    </location>
</feature>
<dbReference type="InterPro" id="IPR008920">
    <property type="entry name" value="TF_FadR/GntR_C"/>
</dbReference>